<keyword evidence="4" id="KW-0732">Signal</keyword>
<evidence type="ECO:0000256" key="2">
    <source>
        <dbReference type="ARBA" id="ARBA00022771"/>
    </source>
</evidence>
<keyword evidence="1" id="KW-0479">Metal-binding</keyword>
<dbReference type="Gene3D" id="2.20.25.240">
    <property type="match status" value="2"/>
</dbReference>
<evidence type="ECO:0000313" key="6">
    <source>
        <dbReference type="EMBL" id="CAD7083886.1"/>
    </source>
</evidence>
<dbReference type="Proteomes" id="UP000594454">
    <property type="component" value="Chromosome 3"/>
</dbReference>
<dbReference type="InterPro" id="IPR007588">
    <property type="entry name" value="Znf_FLYWCH"/>
</dbReference>
<keyword evidence="7" id="KW-1185">Reference proteome</keyword>
<dbReference type="AlphaFoldDB" id="A0A7R8YSJ3"/>
<evidence type="ECO:0000256" key="3">
    <source>
        <dbReference type="ARBA" id="ARBA00022833"/>
    </source>
</evidence>
<dbReference type="EMBL" id="LR899011">
    <property type="protein sequence ID" value="CAD7083886.1"/>
    <property type="molecule type" value="Genomic_DNA"/>
</dbReference>
<dbReference type="InParanoid" id="A0A7R8YSJ3"/>
<feature type="domain" description="FLYWCH-type" evidence="5">
    <location>
        <begin position="128"/>
        <end position="192"/>
    </location>
</feature>
<evidence type="ECO:0000313" key="7">
    <source>
        <dbReference type="Proteomes" id="UP000594454"/>
    </source>
</evidence>
<evidence type="ECO:0000259" key="5">
    <source>
        <dbReference type="Pfam" id="PF04500"/>
    </source>
</evidence>
<evidence type="ECO:0000256" key="4">
    <source>
        <dbReference type="SAM" id="SignalP"/>
    </source>
</evidence>
<dbReference type="Pfam" id="PF04500">
    <property type="entry name" value="FLYWCH"/>
    <property type="match status" value="2"/>
</dbReference>
<feature type="signal peptide" evidence="4">
    <location>
        <begin position="1"/>
        <end position="21"/>
    </location>
</feature>
<feature type="domain" description="FLYWCH-type" evidence="5">
    <location>
        <begin position="45"/>
        <end position="105"/>
    </location>
</feature>
<reference evidence="6 7" key="1">
    <citation type="submission" date="2020-11" db="EMBL/GenBank/DDBJ databases">
        <authorList>
            <person name="Wallbank WR R."/>
            <person name="Pardo Diaz C."/>
            <person name="Kozak K."/>
            <person name="Martin S."/>
            <person name="Jiggins C."/>
            <person name="Moest M."/>
            <person name="Warren A I."/>
            <person name="Generalovic N T."/>
            <person name="Byers J.R.P. K."/>
            <person name="Montejo-Kovacevich G."/>
            <person name="Yen C E."/>
        </authorList>
    </citation>
    <scope>NUCLEOTIDE SEQUENCE [LARGE SCALE GENOMIC DNA]</scope>
</reference>
<proteinExistence type="predicted"/>
<dbReference type="GO" id="GO:0008270">
    <property type="term" value="F:zinc ion binding"/>
    <property type="evidence" value="ECO:0007669"/>
    <property type="project" value="UniProtKB-KW"/>
</dbReference>
<feature type="chain" id="PRO_5030548250" description="FLYWCH-type domain-containing protein" evidence="4">
    <location>
        <begin position="22"/>
        <end position="212"/>
    </location>
</feature>
<organism evidence="6 7">
    <name type="scientific">Hermetia illucens</name>
    <name type="common">Black soldier fly</name>
    <dbReference type="NCBI Taxonomy" id="343691"/>
    <lineage>
        <taxon>Eukaryota</taxon>
        <taxon>Metazoa</taxon>
        <taxon>Ecdysozoa</taxon>
        <taxon>Arthropoda</taxon>
        <taxon>Hexapoda</taxon>
        <taxon>Insecta</taxon>
        <taxon>Pterygota</taxon>
        <taxon>Neoptera</taxon>
        <taxon>Endopterygota</taxon>
        <taxon>Diptera</taxon>
        <taxon>Brachycera</taxon>
        <taxon>Stratiomyomorpha</taxon>
        <taxon>Stratiomyidae</taxon>
        <taxon>Hermetiinae</taxon>
        <taxon>Hermetia</taxon>
    </lineage>
</organism>
<accession>A0A7R8YSJ3</accession>
<gene>
    <name evidence="6" type="ORF">HERILL_LOCUS6812</name>
</gene>
<sequence>MLHFQTFVSIVLGSLWVVASNRRFLPVNDDEQDKIIHNEVSFCLGQRGCTLLVLNGYSFVKNRRSGYKTYWICAKKGSTKCRARVVTNIIDGVQKIVLSSFEHNHPIYMKRKSRTLSLCLQNFEVACFTKGQRGCTLLTHQGFNFVKNRKSKFRTYWICARKDRTGCKARVVSRTDEQGVERIILRTTEHNHPIHLPPRTALNDGYFKAHLI</sequence>
<keyword evidence="2" id="KW-0863">Zinc-finger</keyword>
<keyword evidence="3" id="KW-0862">Zinc</keyword>
<name>A0A7R8YSJ3_HERIL</name>
<evidence type="ECO:0000256" key="1">
    <source>
        <dbReference type="ARBA" id="ARBA00022723"/>
    </source>
</evidence>
<dbReference type="OrthoDB" id="2311693at2759"/>
<protein>
    <recommendedName>
        <fullName evidence="5">FLYWCH-type domain-containing protein</fullName>
    </recommendedName>
</protein>